<dbReference type="CDD" id="cd07996">
    <property type="entry name" value="WGR_MMR_like"/>
    <property type="match status" value="1"/>
</dbReference>
<comment type="caution">
    <text evidence="3">The sequence shown here is derived from an EMBL/GenBank/DDBJ whole genome shotgun (WGS) entry which is preliminary data.</text>
</comment>
<feature type="region of interest" description="Disordered" evidence="1">
    <location>
        <begin position="68"/>
        <end position="94"/>
    </location>
</feature>
<dbReference type="InterPro" id="IPR025406">
    <property type="entry name" value="DUF4132"/>
</dbReference>
<name>A0A8J3PCJ8_9ACTN</name>
<dbReference type="PROSITE" id="PS51977">
    <property type="entry name" value="WGR"/>
    <property type="match status" value="1"/>
</dbReference>
<evidence type="ECO:0000313" key="3">
    <source>
        <dbReference type="EMBL" id="GIG12092.1"/>
    </source>
</evidence>
<evidence type="ECO:0000256" key="1">
    <source>
        <dbReference type="SAM" id="MobiDB-lite"/>
    </source>
</evidence>
<evidence type="ECO:0000313" key="4">
    <source>
        <dbReference type="Proteomes" id="UP000660339"/>
    </source>
</evidence>
<dbReference type="Pfam" id="PF05406">
    <property type="entry name" value="WGR"/>
    <property type="match status" value="1"/>
</dbReference>
<evidence type="ECO:0000259" key="2">
    <source>
        <dbReference type="PROSITE" id="PS51977"/>
    </source>
</evidence>
<dbReference type="InterPro" id="IPR008893">
    <property type="entry name" value="WGR_domain"/>
</dbReference>
<protein>
    <recommendedName>
        <fullName evidence="2">WGR domain-containing protein</fullName>
    </recommendedName>
</protein>
<dbReference type="SMART" id="SM00773">
    <property type="entry name" value="WGR"/>
    <property type="match status" value="1"/>
</dbReference>
<accession>A0A8J3PCJ8</accession>
<reference evidence="3" key="1">
    <citation type="submission" date="2021-01" db="EMBL/GenBank/DDBJ databases">
        <title>Whole genome shotgun sequence of Catellatospora methionotrophica NBRC 14553.</title>
        <authorList>
            <person name="Komaki H."/>
            <person name="Tamura T."/>
        </authorList>
    </citation>
    <scope>NUCLEOTIDE SEQUENCE</scope>
    <source>
        <strain evidence="3">NBRC 14553</strain>
    </source>
</reference>
<dbReference type="Gene3D" id="2.20.140.10">
    <property type="entry name" value="WGR domain"/>
    <property type="match status" value="1"/>
</dbReference>
<gene>
    <name evidence="3" type="ORF">Cme02nite_04240</name>
</gene>
<dbReference type="SUPFAM" id="SSF142921">
    <property type="entry name" value="WGR domain-like"/>
    <property type="match status" value="1"/>
</dbReference>
<dbReference type="EMBL" id="BONJ01000001">
    <property type="protein sequence ID" value="GIG12092.1"/>
    <property type="molecule type" value="Genomic_DNA"/>
</dbReference>
<dbReference type="InterPro" id="IPR049809">
    <property type="entry name" value="YehF/YfeS-like_WGR"/>
</dbReference>
<sequence length="1205" mass="129901">MATQRRLTCVSGSSAKFWQVSQDGGELVIQFGRIGAAGQQQQKSFDTAQAATEAADRLIAEKLRKGYAPDTAAPDPGVTGPAQAPAVPTADEADEDTFVMPVGWRRVLLPRRGGEPVARKRPEAGAAAKVSTAMGLHEEILKQSLAMPQADPVLVQAATAWLDSPAVDNPIGAAVVVAMLGQYVRYDDNTTLPAVADMWLHEYGTVFAARAVCELGSLWFYGDHGQRVGSQAGILRRLLDTEQVGQWLGMHRSVLTSRVRAAVAAAPDAEYAQVVTALAELREHGLHQRAAASYLVPSEADWVDADCREAVRVNTKFADVLVSAVSTPEQADLIVSHLSRGFGAGIMSLMATVVDGLGPAHAVPLLAHWFDGAYAADAERRMLGMLSELPVDEAMGALLDRVEHRLAQPYLLQAAARFPRRALRLLAERDSKITGGLLRAHVLGHPDLVDEALAAVSPAAAERISAVALAAAQRVEAPAELLPTVLVSPPWTAARTVRKPVVIEGLVCADPATMRWLPGEREQWRARQSHFPSWAAEHGGDWQNVIGNLNDTQTGYSSWYGQIAFFVAGPEELAAPLIGRWRPGDLWDAADWMPSVVARFELAVLPMLLDGARRSAAQHVPLLLPYASPEVAVVMADALARLKSVREIALSWLARQPEAAARALVPPALGKAGVARRQAEQALTVLAANGHRDAVTAGADAYGPAARDAVDALLAEDPLDLLPANMPVLPEWADPGLLEPVQLRGDAGALPRGAVRHLLTMLAVSRAGEPYAGVALVREACDPGSLAEFGWSLFTRWQAVGFPSRDGWVMNALGLVGDDETVRRLAPLIRVWPGEGGHNRAVTGLHVLAAIGSDTALMHLHGIAEKAKFTGLKERARAKMADVAAQLGLTAEQLADRLVPDFGLAADGSLTLDYGRRTFTVGFDEQLKPYVADGDGKRRKELPKPGAADDAALAPAAYQRFAGLKKDVRTVAADTIRRLELAMTARRRWSGEDFTKLLVGHPLLWHIVRRLVWGVYDEAGDLVAAVRVAEDRSFADIDDETVSVAADAVIGVAHPVELADALPGWAEVFADYEILQPFAQLGRAVYGLSEQERQGTVLTRFGDVKIPTGRVVGLERRGWRRGAPQDAGHQGWMERDVPGNRIVMVDLDPGIAVGYIDMFPEQSLERIWVKGPGDGYWHDRSKTTFDVLDPVTASEILRDLEEITR</sequence>
<keyword evidence="4" id="KW-1185">Reference proteome</keyword>
<proteinExistence type="predicted"/>
<dbReference type="RefSeq" id="WP_166380352.1">
    <property type="nucleotide sequence ID" value="NZ_BAAATT010000011.1"/>
</dbReference>
<dbReference type="InterPro" id="IPR036930">
    <property type="entry name" value="WGR_dom_sf"/>
</dbReference>
<organism evidence="3 4">
    <name type="scientific">Catellatospora methionotrophica</name>
    <dbReference type="NCBI Taxonomy" id="121620"/>
    <lineage>
        <taxon>Bacteria</taxon>
        <taxon>Bacillati</taxon>
        <taxon>Actinomycetota</taxon>
        <taxon>Actinomycetes</taxon>
        <taxon>Micromonosporales</taxon>
        <taxon>Micromonosporaceae</taxon>
        <taxon>Catellatospora</taxon>
    </lineage>
</organism>
<feature type="domain" description="WGR" evidence="2">
    <location>
        <begin position="1"/>
        <end position="79"/>
    </location>
</feature>
<dbReference type="AlphaFoldDB" id="A0A8J3PCJ8"/>
<dbReference type="Proteomes" id="UP000660339">
    <property type="component" value="Unassembled WGS sequence"/>
</dbReference>
<dbReference type="Pfam" id="PF13569">
    <property type="entry name" value="DUF4132"/>
    <property type="match status" value="1"/>
</dbReference>